<dbReference type="InterPro" id="IPR036249">
    <property type="entry name" value="Thioredoxin-like_sf"/>
</dbReference>
<reference evidence="2 3" key="1">
    <citation type="journal article" date="2016" name="Nat. Commun.">
        <title>Thousands of microbial genomes shed light on interconnected biogeochemical processes in an aquifer system.</title>
        <authorList>
            <person name="Anantharaman K."/>
            <person name="Brown C.T."/>
            <person name="Hug L.A."/>
            <person name="Sharon I."/>
            <person name="Castelle C.J."/>
            <person name="Probst A.J."/>
            <person name="Thomas B.C."/>
            <person name="Singh A."/>
            <person name="Wilkins M.J."/>
            <person name="Karaoz U."/>
            <person name="Brodie E.L."/>
            <person name="Williams K.H."/>
            <person name="Hubbard S.S."/>
            <person name="Banfield J.F."/>
        </authorList>
    </citation>
    <scope>NUCLEOTIDE SEQUENCE [LARGE SCALE GENOMIC DNA]</scope>
</reference>
<dbReference type="Gene3D" id="3.40.30.10">
    <property type="entry name" value="Glutaredoxin"/>
    <property type="match status" value="1"/>
</dbReference>
<feature type="domain" description="Thioredoxin-like fold" evidence="1">
    <location>
        <begin position="14"/>
        <end position="78"/>
    </location>
</feature>
<name>A0A1G2PV74_9BACT</name>
<accession>A0A1G2PV74</accession>
<dbReference type="InterPro" id="IPR012336">
    <property type="entry name" value="Thioredoxin-like_fold"/>
</dbReference>
<dbReference type="EMBL" id="MHSW01000019">
    <property type="protein sequence ID" value="OHA51679.1"/>
    <property type="molecule type" value="Genomic_DNA"/>
</dbReference>
<dbReference type="Proteomes" id="UP000176951">
    <property type="component" value="Unassembled WGS sequence"/>
</dbReference>
<gene>
    <name evidence="2" type="ORF">A3A97_00530</name>
</gene>
<proteinExistence type="predicted"/>
<evidence type="ECO:0000313" key="2">
    <source>
        <dbReference type="EMBL" id="OHA51679.1"/>
    </source>
</evidence>
<comment type="caution">
    <text evidence="2">The sequence shown here is derived from an EMBL/GenBank/DDBJ whole genome shotgun (WGS) entry which is preliminary data.</text>
</comment>
<sequence length="90" mass="9910">MSELTVILKELSIPGCVACAQFDKVWAEMQKEFPQVQYEKIDATSAEGQKMVVDYGIFSAPGILINGELFSTGGVNRNQLSTKLRELLGK</sequence>
<organism evidence="2 3">
    <name type="scientific">Candidatus Terrybacteria bacterium RIFCSPLOWO2_01_FULL_40_23</name>
    <dbReference type="NCBI Taxonomy" id="1802366"/>
    <lineage>
        <taxon>Bacteria</taxon>
        <taxon>Candidatus Terryibacteriota</taxon>
    </lineage>
</organism>
<evidence type="ECO:0000313" key="3">
    <source>
        <dbReference type="Proteomes" id="UP000176951"/>
    </source>
</evidence>
<protein>
    <recommendedName>
        <fullName evidence="1">Thioredoxin-like fold domain-containing protein</fullName>
    </recommendedName>
</protein>
<dbReference type="Pfam" id="PF13192">
    <property type="entry name" value="Thioredoxin_3"/>
    <property type="match status" value="1"/>
</dbReference>
<evidence type="ECO:0000259" key="1">
    <source>
        <dbReference type="Pfam" id="PF13192"/>
    </source>
</evidence>
<dbReference type="AlphaFoldDB" id="A0A1G2PV74"/>
<dbReference type="SUPFAM" id="SSF52833">
    <property type="entry name" value="Thioredoxin-like"/>
    <property type="match status" value="1"/>
</dbReference>
<dbReference type="CDD" id="cd01659">
    <property type="entry name" value="TRX_superfamily"/>
    <property type="match status" value="1"/>
</dbReference>